<evidence type="ECO:0000313" key="2">
    <source>
        <dbReference type="Proteomes" id="UP001172386"/>
    </source>
</evidence>
<sequence>MTFCITAEHKFQLAQWAHGLPDFKLVVVRAQLACAFKHCKPDIDHEDLVRIFEARQDAVIQEIKNRGGVPFFDLLCAPWHKDKDEPHTWTLTDFSALPDSQTLEQTRTAENETIDEFEQDFTHPAPSPVLDMVATDDSWLDDAVFTTYPGFDLNETLNCNWLDDAPQMDHLPSSLETFTVPLVEMTKHRLDWETEHTHRMNECDWSQLPIISSYTEMLNEFSLVKKSISSPEPQPTTMSVQQARDRTNSESYRSVPIHKKAIRRTDTKKKQIQGKNARKPQKELTITEPLSVMNNGPVMDMMAWATRSNDERYKEVVKRKGKIPRPVNCFMMYRTAYSVRIKQWAAQGNNNQLISRVAGASWVLESDELKEFYTRCAEADKANHQAAFPDYKYDPKKRSHRKMKDHDNCSSELGDPEESEDEDQPPIRRSRRS</sequence>
<gene>
    <name evidence="1" type="ORF">H2198_007847</name>
</gene>
<dbReference type="Proteomes" id="UP001172386">
    <property type="component" value="Unassembled WGS sequence"/>
</dbReference>
<accession>A0ACC2ZYU3</accession>
<reference evidence="1" key="1">
    <citation type="submission" date="2022-10" db="EMBL/GenBank/DDBJ databases">
        <title>Culturing micro-colonial fungi from biological soil crusts in the Mojave desert and describing Neophaeococcomyces mojavensis, and introducing the new genera and species Taxawa tesnikishii.</title>
        <authorList>
            <person name="Kurbessoian T."/>
            <person name="Stajich J.E."/>
        </authorList>
    </citation>
    <scope>NUCLEOTIDE SEQUENCE</scope>
    <source>
        <strain evidence="1">JES_112</strain>
    </source>
</reference>
<organism evidence="1 2">
    <name type="scientific">Neophaeococcomyces mojaviensis</name>
    <dbReference type="NCBI Taxonomy" id="3383035"/>
    <lineage>
        <taxon>Eukaryota</taxon>
        <taxon>Fungi</taxon>
        <taxon>Dikarya</taxon>
        <taxon>Ascomycota</taxon>
        <taxon>Pezizomycotina</taxon>
        <taxon>Eurotiomycetes</taxon>
        <taxon>Chaetothyriomycetidae</taxon>
        <taxon>Chaetothyriales</taxon>
        <taxon>Chaetothyriales incertae sedis</taxon>
        <taxon>Neophaeococcomyces</taxon>
    </lineage>
</organism>
<dbReference type="EMBL" id="JAPDRQ010000176">
    <property type="protein sequence ID" value="KAJ9652938.1"/>
    <property type="molecule type" value="Genomic_DNA"/>
</dbReference>
<name>A0ACC2ZYU3_9EURO</name>
<proteinExistence type="predicted"/>
<evidence type="ECO:0000313" key="1">
    <source>
        <dbReference type="EMBL" id="KAJ9652938.1"/>
    </source>
</evidence>
<protein>
    <submittedName>
        <fullName evidence="1">Uncharacterized protein</fullName>
    </submittedName>
</protein>
<keyword evidence="2" id="KW-1185">Reference proteome</keyword>
<comment type="caution">
    <text evidence="1">The sequence shown here is derived from an EMBL/GenBank/DDBJ whole genome shotgun (WGS) entry which is preliminary data.</text>
</comment>